<organism evidence="15 16">
    <name type="scientific">Fulvivirga marina</name>
    <dbReference type="NCBI Taxonomy" id="2494733"/>
    <lineage>
        <taxon>Bacteria</taxon>
        <taxon>Pseudomonadati</taxon>
        <taxon>Bacteroidota</taxon>
        <taxon>Cytophagia</taxon>
        <taxon>Cytophagales</taxon>
        <taxon>Fulvivirgaceae</taxon>
        <taxon>Fulvivirga</taxon>
    </lineage>
</organism>
<evidence type="ECO:0000256" key="11">
    <source>
        <dbReference type="ARBA" id="ARBA00023201"/>
    </source>
</evidence>
<feature type="transmembrane region" description="Helical" evidence="14">
    <location>
        <begin position="221"/>
        <end position="239"/>
    </location>
</feature>
<keyword evidence="4" id="KW-1003">Cell membrane</keyword>
<dbReference type="PANTHER" id="PTHR48086">
    <property type="entry name" value="SODIUM/PROLINE SYMPORTER-RELATED"/>
    <property type="match status" value="1"/>
</dbReference>
<keyword evidence="16" id="KW-1185">Reference proteome</keyword>
<keyword evidence="3" id="KW-0813">Transport</keyword>
<dbReference type="InterPro" id="IPR038377">
    <property type="entry name" value="Na/Glc_symporter_sf"/>
</dbReference>
<comment type="catalytic activity">
    <reaction evidence="12">
        <text>L-proline(in) + Na(+)(in) = L-proline(out) + Na(+)(out)</text>
        <dbReference type="Rhea" id="RHEA:28967"/>
        <dbReference type="ChEBI" id="CHEBI:29101"/>
        <dbReference type="ChEBI" id="CHEBI:60039"/>
    </reaction>
</comment>
<evidence type="ECO:0000256" key="6">
    <source>
        <dbReference type="ARBA" id="ARBA00022847"/>
    </source>
</evidence>
<evidence type="ECO:0000313" key="15">
    <source>
        <dbReference type="EMBL" id="MBL6446966.1"/>
    </source>
</evidence>
<comment type="caution">
    <text evidence="15">The sequence shown here is derived from an EMBL/GenBank/DDBJ whole genome shotgun (WGS) entry which is preliminary data.</text>
</comment>
<evidence type="ECO:0000256" key="9">
    <source>
        <dbReference type="ARBA" id="ARBA00023065"/>
    </source>
</evidence>
<keyword evidence="5 14" id="KW-0812">Transmembrane</keyword>
<keyword evidence="10 14" id="KW-0472">Membrane</keyword>
<dbReference type="CDD" id="cd10322">
    <property type="entry name" value="SLC5sbd"/>
    <property type="match status" value="1"/>
</dbReference>
<accession>A0A937G1X1</accession>
<dbReference type="GO" id="GO:0005886">
    <property type="term" value="C:plasma membrane"/>
    <property type="evidence" value="ECO:0007669"/>
    <property type="project" value="UniProtKB-SubCell"/>
</dbReference>
<evidence type="ECO:0000256" key="5">
    <source>
        <dbReference type="ARBA" id="ARBA00022692"/>
    </source>
</evidence>
<feature type="transmembrane region" description="Helical" evidence="14">
    <location>
        <begin position="389"/>
        <end position="410"/>
    </location>
</feature>
<evidence type="ECO:0000256" key="1">
    <source>
        <dbReference type="ARBA" id="ARBA00004651"/>
    </source>
</evidence>
<keyword evidence="7 14" id="KW-1133">Transmembrane helix</keyword>
<evidence type="ECO:0000256" key="12">
    <source>
        <dbReference type="ARBA" id="ARBA00033708"/>
    </source>
</evidence>
<feature type="transmembrane region" description="Helical" evidence="14">
    <location>
        <begin position="455"/>
        <end position="474"/>
    </location>
</feature>
<dbReference type="PROSITE" id="PS50283">
    <property type="entry name" value="NA_SOLUT_SYMP_3"/>
    <property type="match status" value="1"/>
</dbReference>
<sequence length="488" mass="52746">MTYIIVTVAYLVFLTSIIIYKSRSVKTQDDFVVAGRGVPVYLLVGTLVCTWIGSGSLFGTAGLTFRSGFSELWFSMGAWIGIIVIYFIAARIRAISKYTLTDLLETRYNKAARLLGTITIIVAYLVIAGYQFKGGGRFINILTEGSVSPETGTMITCVLIISFTALAGMVSIVSIDIFNGVIMLLAVIVAVPLAINSHGGWGEVVNTIKETRPDYLSLTEGHSFTWALGVILPTLMLLLSESSIYQKFSSAKDARSAKKAVVGMLSGVVVIELLMCTLAVVGFAIYAHDSRFFLSDGSVNRAMSEEIILRIGYEQLPAYAGSLIFAAGVAIILSTGNTFLMVSSTNVTRDLLQPIFGKVVEEKFLMIQRVAIVALGILAFVLVSQFETILEMAFISYTMIGASIAPVLMASFFWKRVTPAGGVASIIGGMIVPVINKVLESTEGSFWIFPMDTDYIAIPALAASLILLVGVSLMTKPSPESKWKPFFS</sequence>
<feature type="transmembrane region" description="Helical" evidence="14">
    <location>
        <begin position="111"/>
        <end position="132"/>
    </location>
</feature>
<evidence type="ECO:0000313" key="16">
    <source>
        <dbReference type="Proteomes" id="UP000614216"/>
    </source>
</evidence>
<feature type="transmembrane region" description="Helical" evidence="14">
    <location>
        <begin position="34"/>
        <end position="53"/>
    </location>
</feature>
<comment type="similarity">
    <text evidence="2 13">Belongs to the sodium:solute symporter (SSF) (TC 2.A.21) family.</text>
</comment>
<comment type="subcellular location">
    <subcellularLocation>
        <location evidence="1">Cell membrane</location>
        <topology evidence="1">Multi-pass membrane protein</topology>
    </subcellularLocation>
</comment>
<dbReference type="GO" id="GO:0015293">
    <property type="term" value="F:symporter activity"/>
    <property type="evidence" value="ECO:0007669"/>
    <property type="project" value="UniProtKB-KW"/>
</dbReference>
<feature type="transmembrane region" description="Helical" evidence="14">
    <location>
        <begin position="319"/>
        <end position="343"/>
    </location>
</feature>
<evidence type="ECO:0000256" key="14">
    <source>
        <dbReference type="SAM" id="Phobius"/>
    </source>
</evidence>
<dbReference type="EMBL" id="JAEUGD010000042">
    <property type="protein sequence ID" value="MBL6446966.1"/>
    <property type="molecule type" value="Genomic_DNA"/>
</dbReference>
<dbReference type="Gene3D" id="1.20.1730.10">
    <property type="entry name" value="Sodium/glucose cotransporter"/>
    <property type="match status" value="1"/>
</dbReference>
<keyword evidence="9" id="KW-0406">Ion transport</keyword>
<reference evidence="15" key="1">
    <citation type="submission" date="2021-01" db="EMBL/GenBank/DDBJ databases">
        <title>Fulvivirga kasyanovii gen. nov., sp nov., a novel member of the phylum Bacteroidetes isolated from seawater in a mussel farm.</title>
        <authorList>
            <person name="Zhao L.-H."/>
            <person name="Wang Z.-J."/>
        </authorList>
    </citation>
    <scope>NUCLEOTIDE SEQUENCE</scope>
    <source>
        <strain evidence="15">29W222</strain>
    </source>
</reference>
<keyword evidence="11" id="KW-0739">Sodium transport</keyword>
<dbReference type="InterPro" id="IPR050277">
    <property type="entry name" value="Sodium:Solute_Symporter"/>
</dbReference>
<feature type="transmembrane region" description="Helical" evidence="14">
    <location>
        <begin position="73"/>
        <end position="90"/>
    </location>
</feature>
<name>A0A937G1X1_9BACT</name>
<feature type="transmembrane region" description="Helical" evidence="14">
    <location>
        <begin position="180"/>
        <end position="201"/>
    </location>
</feature>
<evidence type="ECO:0000256" key="3">
    <source>
        <dbReference type="ARBA" id="ARBA00022448"/>
    </source>
</evidence>
<evidence type="ECO:0000256" key="7">
    <source>
        <dbReference type="ARBA" id="ARBA00022989"/>
    </source>
</evidence>
<proteinExistence type="inferred from homology"/>
<evidence type="ECO:0000256" key="10">
    <source>
        <dbReference type="ARBA" id="ARBA00023136"/>
    </source>
</evidence>
<gene>
    <name evidence="15" type="ORF">JMN32_11640</name>
</gene>
<dbReference type="RefSeq" id="WP_202856499.1">
    <property type="nucleotide sequence ID" value="NZ_JAEUGD010000042.1"/>
</dbReference>
<keyword evidence="6" id="KW-0769">Symport</keyword>
<feature type="transmembrane region" description="Helical" evidence="14">
    <location>
        <begin position="364"/>
        <end position="383"/>
    </location>
</feature>
<dbReference type="Proteomes" id="UP000614216">
    <property type="component" value="Unassembled WGS sequence"/>
</dbReference>
<dbReference type="PANTHER" id="PTHR48086:SF3">
    <property type="entry name" value="SODIUM_PROLINE SYMPORTER"/>
    <property type="match status" value="1"/>
</dbReference>
<evidence type="ECO:0000256" key="2">
    <source>
        <dbReference type="ARBA" id="ARBA00006434"/>
    </source>
</evidence>
<protein>
    <submittedName>
        <fullName evidence="15">Sodium:solute symporter family protein</fullName>
    </submittedName>
</protein>
<feature type="transmembrane region" description="Helical" evidence="14">
    <location>
        <begin position="152"/>
        <end position="173"/>
    </location>
</feature>
<evidence type="ECO:0000256" key="13">
    <source>
        <dbReference type="RuleBase" id="RU362091"/>
    </source>
</evidence>
<feature type="transmembrane region" description="Helical" evidence="14">
    <location>
        <begin position="260"/>
        <end position="286"/>
    </location>
</feature>
<evidence type="ECO:0000256" key="8">
    <source>
        <dbReference type="ARBA" id="ARBA00023053"/>
    </source>
</evidence>
<feature type="transmembrane region" description="Helical" evidence="14">
    <location>
        <begin position="6"/>
        <end position="22"/>
    </location>
</feature>
<keyword evidence="8" id="KW-0915">Sodium</keyword>
<dbReference type="Pfam" id="PF00474">
    <property type="entry name" value="SSF"/>
    <property type="match status" value="1"/>
</dbReference>
<feature type="transmembrane region" description="Helical" evidence="14">
    <location>
        <begin position="417"/>
        <end position="435"/>
    </location>
</feature>
<evidence type="ECO:0000256" key="4">
    <source>
        <dbReference type="ARBA" id="ARBA00022475"/>
    </source>
</evidence>
<dbReference type="AlphaFoldDB" id="A0A937G1X1"/>
<dbReference type="GO" id="GO:0006814">
    <property type="term" value="P:sodium ion transport"/>
    <property type="evidence" value="ECO:0007669"/>
    <property type="project" value="UniProtKB-KW"/>
</dbReference>
<dbReference type="InterPro" id="IPR001734">
    <property type="entry name" value="Na/solute_symporter"/>
</dbReference>